<dbReference type="PROSITE" id="PS50024">
    <property type="entry name" value="SEA"/>
    <property type="match status" value="1"/>
</dbReference>
<sequence>MGFCFQLLLFITVFVFISVPSYAIYLPASSSSLWRFGYLSATDEKGRTMAPHEREEEEGSGEEEDEVMKLYENGTDQQQKRVQDGTAQSGDDQHQTLTATTAITIATTAKSTKRRSARVEAEYTTPAAAIGGVESIHCKMPAKIFGSSPPRKLSLRFSIWLLLSLFCRTNSSTINTAPAAPTVQPPTNTIIRLSLNLPQQPFTAELSHSDSSAFQDASEPVREALDYLWRGETAYRGSSVRRFRYQPILGILVSVDAHFANVSSISLLHKLRWELVHALRAGKIEWLTVSADGFEFNPIEGPFAKPTLACPDGTLPSFSLHGSTYCWSHSVCPSATSCVEGQCCKSGPFDRLRRCNSLRQWECADGLCIPLAGRCDGHADCKDEESALGSRGTLHDSTDELYCHTGEFCAAFNSVFLLVWPFNDSFYVLLCLVG</sequence>
<keyword evidence="1 2" id="KW-1015">Disulfide bond</keyword>
<evidence type="ECO:0000259" key="5">
    <source>
        <dbReference type="PROSITE" id="PS50024"/>
    </source>
</evidence>
<dbReference type="SUPFAM" id="SSF82671">
    <property type="entry name" value="SEA domain"/>
    <property type="match status" value="1"/>
</dbReference>
<dbReference type="AlphaFoldDB" id="A0A914HQM4"/>
<organism evidence="6 7">
    <name type="scientific">Globodera rostochiensis</name>
    <name type="common">Golden nematode worm</name>
    <name type="synonym">Heterodera rostochiensis</name>
    <dbReference type="NCBI Taxonomy" id="31243"/>
    <lineage>
        <taxon>Eukaryota</taxon>
        <taxon>Metazoa</taxon>
        <taxon>Ecdysozoa</taxon>
        <taxon>Nematoda</taxon>
        <taxon>Chromadorea</taxon>
        <taxon>Rhabditida</taxon>
        <taxon>Tylenchina</taxon>
        <taxon>Tylenchomorpha</taxon>
        <taxon>Tylenchoidea</taxon>
        <taxon>Heteroderidae</taxon>
        <taxon>Heteroderinae</taxon>
        <taxon>Globodera</taxon>
    </lineage>
</organism>
<evidence type="ECO:0000256" key="1">
    <source>
        <dbReference type="ARBA" id="ARBA00023157"/>
    </source>
</evidence>
<protein>
    <submittedName>
        <fullName evidence="7">SEA domain-containing protein</fullName>
    </submittedName>
</protein>
<keyword evidence="6" id="KW-1185">Reference proteome</keyword>
<name>A0A914HQM4_GLORO</name>
<feature type="region of interest" description="Disordered" evidence="3">
    <location>
        <begin position="45"/>
        <end position="65"/>
    </location>
</feature>
<dbReference type="WBParaSite" id="Gr19_v10_g355.t1">
    <property type="protein sequence ID" value="Gr19_v10_g355.t1"/>
    <property type="gene ID" value="Gr19_v10_g355"/>
</dbReference>
<keyword evidence="4" id="KW-0732">Signal</keyword>
<feature type="compositionally biased region" description="Basic and acidic residues" evidence="3">
    <location>
        <begin position="45"/>
        <end position="54"/>
    </location>
</feature>
<dbReference type="Gene3D" id="4.10.400.10">
    <property type="entry name" value="Low-density Lipoprotein Receptor"/>
    <property type="match status" value="1"/>
</dbReference>
<evidence type="ECO:0000256" key="4">
    <source>
        <dbReference type="SAM" id="SignalP"/>
    </source>
</evidence>
<evidence type="ECO:0000256" key="3">
    <source>
        <dbReference type="SAM" id="MobiDB-lite"/>
    </source>
</evidence>
<evidence type="ECO:0000256" key="2">
    <source>
        <dbReference type="PROSITE-ProRule" id="PRU00124"/>
    </source>
</evidence>
<dbReference type="InterPro" id="IPR002172">
    <property type="entry name" value="LDrepeatLR_classA_rpt"/>
</dbReference>
<feature type="region of interest" description="Disordered" evidence="3">
    <location>
        <begin position="76"/>
        <end position="95"/>
    </location>
</feature>
<dbReference type="InterPro" id="IPR036364">
    <property type="entry name" value="SEA_dom_sf"/>
</dbReference>
<evidence type="ECO:0000313" key="7">
    <source>
        <dbReference type="WBParaSite" id="Gr19_v10_g355.t1"/>
    </source>
</evidence>
<dbReference type="SUPFAM" id="SSF57424">
    <property type="entry name" value="LDL receptor-like module"/>
    <property type="match status" value="1"/>
</dbReference>
<dbReference type="CDD" id="cd00112">
    <property type="entry name" value="LDLa"/>
    <property type="match status" value="1"/>
</dbReference>
<feature type="chain" id="PRO_5037954617" evidence="4">
    <location>
        <begin position="24"/>
        <end position="434"/>
    </location>
</feature>
<feature type="signal peptide" evidence="4">
    <location>
        <begin position="1"/>
        <end position="23"/>
    </location>
</feature>
<dbReference type="SMART" id="SM00192">
    <property type="entry name" value="LDLa"/>
    <property type="match status" value="1"/>
</dbReference>
<comment type="caution">
    <text evidence="2">Lacks conserved residue(s) required for the propagation of feature annotation.</text>
</comment>
<dbReference type="PROSITE" id="PS50068">
    <property type="entry name" value="LDLRA_2"/>
    <property type="match status" value="1"/>
</dbReference>
<evidence type="ECO:0000313" key="6">
    <source>
        <dbReference type="Proteomes" id="UP000887572"/>
    </source>
</evidence>
<reference evidence="7" key="1">
    <citation type="submission" date="2022-11" db="UniProtKB">
        <authorList>
            <consortium name="WormBaseParasite"/>
        </authorList>
    </citation>
    <scope>IDENTIFICATION</scope>
</reference>
<feature type="disulfide bond" evidence="2">
    <location>
        <begin position="363"/>
        <end position="381"/>
    </location>
</feature>
<dbReference type="InterPro" id="IPR036055">
    <property type="entry name" value="LDL_receptor-like_sf"/>
</dbReference>
<feature type="compositionally biased region" description="Acidic residues" evidence="3">
    <location>
        <begin position="55"/>
        <end position="65"/>
    </location>
</feature>
<proteinExistence type="predicted"/>
<accession>A0A914HQM4</accession>
<feature type="domain" description="SEA" evidence="5">
    <location>
        <begin position="187"/>
        <end position="301"/>
    </location>
</feature>
<dbReference type="InterPro" id="IPR000082">
    <property type="entry name" value="SEA_dom"/>
</dbReference>
<dbReference type="Proteomes" id="UP000887572">
    <property type="component" value="Unplaced"/>
</dbReference>